<gene>
    <name evidence="1" type="ORF">G2953_19030</name>
</gene>
<protein>
    <submittedName>
        <fullName evidence="1">Uncharacterized protein</fullName>
    </submittedName>
</protein>
<evidence type="ECO:0000313" key="1">
    <source>
        <dbReference type="EMBL" id="HAE1239047.1"/>
    </source>
</evidence>
<dbReference type="EMBL" id="DAAQXF010000134">
    <property type="protein sequence ID" value="HAE1239047.1"/>
    <property type="molecule type" value="Genomic_DNA"/>
</dbReference>
<reference evidence="1" key="2">
    <citation type="submission" date="2019-10" db="EMBL/GenBank/DDBJ databases">
        <authorList>
            <consortium name="NCBI Pathogen Detection Project"/>
        </authorList>
    </citation>
    <scope>NUCLEOTIDE SEQUENCE</scope>
    <source>
        <strain evidence="1">Salmonella enterica</strain>
    </source>
</reference>
<accession>A0A726D247</accession>
<name>A0A726D247_SALET</name>
<comment type="caution">
    <text evidence="1">The sequence shown here is derived from an EMBL/GenBank/DDBJ whole genome shotgun (WGS) entry which is preliminary data.</text>
</comment>
<reference evidence="1" key="1">
    <citation type="journal article" date="2018" name="Genome Biol.">
        <title>SKESA: strategic k-mer extension for scrupulous assemblies.</title>
        <authorList>
            <person name="Souvorov A."/>
            <person name="Agarwala R."/>
            <person name="Lipman D.J."/>
        </authorList>
    </citation>
    <scope>NUCLEOTIDE SEQUENCE</scope>
    <source>
        <strain evidence="1">Salmonella enterica</strain>
    </source>
</reference>
<organism evidence="1">
    <name type="scientific">Salmonella enterica subsp. enterica serovar Agona</name>
    <dbReference type="NCBI Taxonomy" id="58095"/>
    <lineage>
        <taxon>Bacteria</taxon>
        <taxon>Pseudomonadati</taxon>
        <taxon>Pseudomonadota</taxon>
        <taxon>Gammaproteobacteria</taxon>
        <taxon>Enterobacterales</taxon>
        <taxon>Enterobacteriaceae</taxon>
        <taxon>Salmonella</taxon>
    </lineage>
</organism>
<sequence>MKDRPHDEAMAEAYRKRPAEAFAMFRSLLLDGGQRGEWRIFWRHVRLALRRR</sequence>
<proteinExistence type="predicted"/>
<dbReference type="AlphaFoldDB" id="A0A726D247"/>